<keyword evidence="1" id="KW-0479">Metal-binding</keyword>
<dbReference type="SUPFAM" id="SSF57756">
    <property type="entry name" value="Retrovirus zinc finger-like domains"/>
    <property type="match status" value="3"/>
</dbReference>
<feature type="region of interest" description="Disordered" evidence="2">
    <location>
        <begin position="380"/>
        <end position="603"/>
    </location>
</feature>
<reference evidence="4" key="1">
    <citation type="submission" date="2021-06" db="EMBL/GenBank/DDBJ databases">
        <authorList>
            <person name="Kallberg Y."/>
            <person name="Tangrot J."/>
            <person name="Rosling A."/>
        </authorList>
    </citation>
    <scope>NUCLEOTIDE SEQUENCE</scope>
    <source>
        <strain evidence="4">CL551</strain>
    </source>
</reference>
<feature type="compositionally biased region" description="Basic and acidic residues" evidence="2">
    <location>
        <begin position="491"/>
        <end position="509"/>
    </location>
</feature>
<feature type="compositionally biased region" description="Basic and acidic residues" evidence="2">
    <location>
        <begin position="521"/>
        <end position="572"/>
    </location>
</feature>
<dbReference type="PROSITE" id="PS50158">
    <property type="entry name" value="ZF_CCHC"/>
    <property type="match status" value="4"/>
</dbReference>
<dbReference type="Pfam" id="PF00098">
    <property type="entry name" value="zf-CCHC"/>
    <property type="match status" value="3"/>
</dbReference>
<feature type="domain" description="CCHC-type" evidence="3">
    <location>
        <begin position="154"/>
        <end position="169"/>
    </location>
</feature>
<feature type="region of interest" description="Disordered" evidence="2">
    <location>
        <begin position="1"/>
        <end position="116"/>
    </location>
</feature>
<dbReference type="GO" id="GO:0003676">
    <property type="term" value="F:nucleic acid binding"/>
    <property type="evidence" value="ECO:0007669"/>
    <property type="project" value="InterPro"/>
</dbReference>
<feature type="compositionally biased region" description="Polar residues" evidence="2">
    <location>
        <begin position="662"/>
        <end position="685"/>
    </location>
</feature>
<feature type="non-terminal residue" evidence="4">
    <location>
        <position position="685"/>
    </location>
</feature>
<dbReference type="InterPro" id="IPR036875">
    <property type="entry name" value="Znf_CCHC_sf"/>
</dbReference>
<protein>
    <submittedName>
        <fullName evidence="4">13679_t:CDS:1</fullName>
    </submittedName>
</protein>
<comment type="caution">
    <text evidence="4">The sequence shown here is derived from an EMBL/GenBank/DDBJ whole genome shotgun (WGS) entry which is preliminary data.</text>
</comment>
<dbReference type="AlphaFoldDB" id="A0A9N9NIV3"/>
<dbReference type="InterPro" id="IPR051714">
    <property type="entry name" value="Znf_CCHC_NABP"/>
</dbReference>
<accession>A0A9N9NIV3</accession>
<feature type="compositionally biased region" description="Polar residues" evidence="2">
    <location>
        <begin position="14"/>
        <end position="25"/>
    </location>
</feature>
<evidence type="ECO:0000313" key="4">
    <source>
        <dbReference type="EMBL" id="CAG8734353.1"/>
    </source>
</evidence>
<organism evidence="4 5">
    <name type="scientific">Acaulospora morrowiae</name>
    <dbReference type="NCBI Taxonomy" id="94023"/>
    <lineage>
        <taxon>Eukaryota</taxon>
        <taxon>Fungi</taxon>
        <taxon>Fungi incertae sedis</taxon>
        <taxon>Mucoromycota</taxon>
        <taxon>Glomeromycotina</taxon>
        <taxon>Glomeromycetes</taxon>
        <taxon>Diversisporales</taxon>
        <taxon>Acaulosporaceae</taxon>
        <taxon>Acaulospora</taxon>
    </lineage>
</organism>
<feature type="compositionally biased region" description="Basic and acidic residues" evidence="2">
    <location>
        <begin position="397"/>
        <end position="443"/>
    </location>
</feature>
<feature type="domain" description="CCHC-type" evidence="3">
    <location>
        <begin position="185"/>
        <end position="199"/>
    </location>
</feature>
<feature type="compositionally biased region" description="Basic and acidic residues" evidence="2">
    <location>
        <begin position="622"/>
        <end position="637"/>
    </location>
</feature>
<evidence type="ECO:0000259" key="3">
    <source>
        <dbReference type="PROSITE" id="PS50158"/>
    </source>
</evidence>
<feature type="domain" description="CCHC-type" evidence="3">
    <location>
        <begin position="338"/>
        <end position="351"/>
    </location>
</feature>
<feature type="domain" description="CCHC-type" evidence="3">
    <location>
        <begin position="125"/>
        <end position="140"/>
    </location>
</feature>
<evidence type="ECO:0000313" key="5">
    <source>
        <dbReference type="Proteomes" id="UP000789342"/>
    </source>
</evidence>
<feature type="non-terminal residue" evidence="4">
    <location>
        <position position="1"/>
    </location>
</feature>
<feature type="compositionally biased region" description="Basic and acidic residues" evidence="2">
    <location>
        <begin position="40"/>
        <end position="65"/>
    </location>
</feature>
<dbReference type="OrthoDB" id="2391219at2759"/>
<dbReference type="Proteomes" id="UP000789342">
    <property type="component" value="Unassembled WGS sequence"/>
</dbReference>
<feature type="region of interest" description="Disordered" evidence="2">
    <location>
        <begin position="617"/>
        <end position="685"/>
    </location>
</feature>
<dbReference type="SMART" id="SM00343">
    <property type="entry name" value="ZnF_C2HC"/>
    <property type="match status" value="5"/>
</dbReference>
<dbReference type="Gene3D" id="4.10.60.10">
    <property type="entry name" value="Zinc finger, CCHC-type"/>
    <property type="match status" value="3"/>
</dbReference>
<dbReference type="Pfam" id="PF13917">
    <property type="entry name" value="zf-CCHC_3"/>
    <property type="match status" value="1"/>
</dbReference>
<keyword evidence="5" id="KW-1185">Reference proteome</keyword>
<gene>
    <name evidence="4" type="ORF">AMORRO_LOCUS14264</name>
</gene>
<keyword evidence="1" id="KW-0862">Zinc</keyword>
<feature type="compositionally biased region" description="Polar residues" evidence="2">
    <location>
        <begin position="574"/>
        <end position="584"/>
    </location>
</feature>
<proteinExistence type="predicted"/>
<feature type="compositionally biased region" description="Low complexity" evidence="2">
    <location>
        <begin position="444"/>
        <end position="466"/>
    </location>
</feature>
<feature type="compositionally biased region" description="Basic and acidic residues" evidence="2">
    <location>
        <begin position="587"/>
        <end position="602"/>
    </location>
</feature>
<feature type="compositionally biased region" description="Basic and acidic residues" evidence="2">
    <location>
        <begin position="647"/>
        <end position="660"/>
    </location>
</feature>
<dbReference type="PANTHER" id="PTHR23002">
    <property type="entry name" value="ZINC FINGER CCHC DOMAIN CONTAINING PROTEIN"/>
    <property type="match status" value="1"/>
</dbReference>
<dbReference type="InterPro" id="IPR001878">
    <property type="entry name" value="Znf_CCHC"/>
</dbReference>
<dbReference type="EMBL" id="CAJVPV010027543">
    <property type="protein sequence ID" value="CAG8734353.1"/>
    <property type="molecule type" value="Genomic_DNA"/>
</dbReference>
<name>A0A9N9NIV3_9GLOM</name>
<evidence type="ECO:0000256" key="1">
    <source>
        <dbReference type="PROSITE-ProRule" id="PRU00047"/>
    </source>
</evidence>
<evidence type="ECO:0000256" key="2">
    <source>
        <dbReference type="SAM" id="MobiDB-lite"/>
    </source>
</evidence>
<dbReference type="GO" id="GO:0008270">
    <property type="term" value="F:zinc ion binding"/>
    <property type="evidence" value="ECO:0007669"/>
    <property type="project" value="UniProtKB-KW"/>
</dbReference>
<sequence>PTEKLNDFGDSMPLPNSDSWNSDQADPNDWLKKAAVFNRELNEPEERSSKKETEPWEKNQRREPWENTTHNDNPASFDVQKNDRKLEPSVNRDSTENLDVVSNRFGRKDDDRYSKNSSYYGEKPCANCNRPGHLSRDCPDSSTYTEDSSRRRNCFKCNKPGHVASQCPESNIDNNGDRFTRNRPCYECGSSDHFAANCPLKTRKPSPFVNPDPSGISPGEAWNRLLKADREKDIEEFRKWLEEYAKVSPHETFQTIESKLREEGCNGRIIAVKREGIPITSCLVDLQGNTGKTYLAQPSFSIPSGLAPVSGTHAKSSEENFRWLADAGFLSDDPSPVCYNCKEKGHSTKQCEAPRKDIDRPGRPQCQICSSFDHTTRQCDKRDRNERSYGGYNGRDGYGDKDIRSQTGYNRHEYERPDRYGDNNTHRSYDNDGRDGNRRKDYANDYSSSYNKYNNNDNFNKSRFNAGGRGSHNNDDKNFNRNRGGYNDGYSNRDNRDRGDYNSREDRNFTNRGYNDPYSRSNREHDSYPSRNRQDRSRDPARNRNDSVRDFNRDSRGRGVIDETTQKWDKRQRSTSVNRSNNNIEPALKKDSWDRENPKLDDNWDQLKGQVMTNWGKITSQNHDDNSWPAQEGEKKVPYNNNTRYAENQHSRGNNEEPRGRSMQTKALASANSEDNSYLDNVKQW</sequence>
<keyword evidence="1" id="KW-0863">Zinc-finger</keyword>